<evidence type="ECO:0000256" key="3">
    <source>
        <dbReference type="ARBA" id="ARBA00022723"/>
    </source>
</evidence>
<sequence length="455" mass="50288">MMRLGLERAQHLLAHTAMPWNPIHVAGTNGKGSVCAYISEMLNIYNRSEYRKKTGQTIIKHGRFTSPHLIDRWDCVSLSNPERDHCEMRTVSQTMFEELDKKVLLRDRSQRINATEFELLTATAFSCFSRAGLDIAVVETGMGGRLDATNIIGRRKKATSELRLRRMPLVTTITKIGMDHQAFLGDTISAIAREKAGILKAQVPVVYDASNPDEAIRVIIKTAQRARCKHIIPAGDRVMVKHHRRQNTAIAFESTYRALVGLGRIPELLEEHIEEHDELVERMKEVYQHVRFPGRLEYVDIGPLVGGKHEVLLDGAHNAQSAEVLAGEVDGLVRVVHSARSKNITWVLAASDGKDIASILSIIIRPGDSVFAVEFGPVAGMPWVQPMKASTILSHLQTSESPPSPGQIQEDCGDSLTAGIQKAAAHSRETGNGMVMAGSLYLVGDVHRLLRNAKE</sequence>
<dbReference type="InterPro" id="IPR018109">
    <property type="entry name" value="Folylpolyglutamate_synth_CS"/>
</dbReference>
<dbReference type="InterPro" id="IPR036565">
    <property type="entry name" value="Mur-like_cat_sf"/>
</dbReference>
<protein>
    <submittedName>
        <fullName evidence="7">Bifunctional</fullName>
    </submittedName>
</protein>
<comment type="similarity">
    <text evidence="1">Belongs to the folylpolyglutamate synthase family.</text>
</comment>
<evidence type="ECO:0000256" key="5">
    <source>
        <dbReference type="ARBA" id="ARBA00022840"/>
    </source>
</evidence>
<comment type="caution">
    <text evidence="7">The sequence shown here is derived from an EMBL/GenBank/DDBJ whole genome shotgun (WGS) entry which is preliminary data.</text>
</comment>
<dbReference type="InterPro" id="IPR036615">
    <property type="entry name" value="Mur_ligase_C_dom_sf"/>
</dbReference>
<evidence type="ECO:0000256" key="2">
    <source>
        <dbReference type="ARBA" id="ARBA00022598"/>
    </source>
</evidence>
<organism evidence="7 8">
    <name type="scientific">Lecanosticta acicola</name>
    <dbReference type="NCBI Taxonomy" id="111012"/>
    <lineage>
        <taxon>Eukaryota</taxon>
        <taxon>Fungi</taxon>
        <taxon>Dikarya</taxon>
        <taxon>Ascomycota</taxon>
        <taxon>Pezizomycotina</taxon>
        <taxon>Dothideomycetes</taxon>
        <taxon>Dothideomycetidae</taxon>
        <taxon>Mycosphaerellales</taxon>
        <taxon>Mycosphaerellaceae</taxon>
        <taxon>Lecanosticta</taxon>
    </lineage>
</organism>
<dbReference type="PANTHER" id="PTHR11136">
    <property type="entry name" value="FOLYLPOLYGLUTAMATE SYNTHASE-RELATED"/>
    <property type="match status" value="1"/>
</dbReference>
<dbReference type="GO" id="GO:0046872">
    <property type="term" value="F:metal ion binding"/>
    <property type="evidence" value="ECO:0007669"/>
    <property type="project" value="UniProtKB-KW"/>
</dbReference>
<evidence type="ECO:0000313" key="8">
    <source>
        <dbReference type="Proteomes" id="UP001296104"/>
    </source>
</evidence>
<dbReference type="SUPFAM" id="SSF53244">
    <property type="entry name" value="MurD-like peptide ligases, peptide-binding domain"/>
    <property type="match status" value="1"/>
</dbReference>
<dbReference type="PANTHER" id="PTHR11136:SF0">
    <property type="entry name" value="DIHYDROFOLATE SYNTHETASE-RELATED"/>
    <property type="match status" value="1"/>
</dbReference>
<dbReference type="PROSITE" id="PS01012">
    <property type="entry name" value="FOLYLPOLYGLU_SYNT_2"/>
    <property type="match status" value="1"/>
</dbReference>
<evidence type="ECO:0000256" key="6">
    <source>
        <dbReference type="ARBA" id="ARBA00022842"/>
    </source>
</evidence>
<dbReference type="Gene3D" id="3.40.1190.10">
    <property type="entry name" value="Mur-like, catalytic domain"/>
    <property type="match status" value="1"/>
</dbReference>
<dbReference type="GO" id="GO:0005829">
    <property type="term" value="C:cytosol"/>
    <property type="evidence" value="ECO:0007669"/>
    <property type="project" value="TreeGrafter"/>
</dbReference>
<keyword evidence="2" id="KW-0436">Ligase</keyword>
<name>A0AAI8YZW5_9PEZI</name>
<proteinExistence type="inferred from homology"/>
<dbReference type="GO" id="GO:0004326">
    <property type="term" value="F:tetrahydrofolylpolyglutamate synthase activity"/>
    <property type="evidence" value="ECO:0007669"/>
    <property type="project" value="InterPro"/>
</dbReference>
<evidence type="ECO:0000256" key="4">
    <source>
        <dbReference type="ARBA" id="ARBA00022741"/>
    </source>
</evidence>
<keyword evidence="8" id="KW-1185">Reference proteome</keyword>
<dbReference type="NCBIfam" id="TIGR01499">
    <property type="entry name" value="folC"/>
    <property type="match status" value="1"/>
</dbReference>
<dbReference type="SUPFAM" id="SSF53623">
    <property type="entry name" value="MurD-like peptide ligases, catalytic domain"/>
    <property type="match status" value="1"/>
</dbReference>
<gene>
    <name evidence="7" type="ORF">LECACI_7A005042</name>
</gene>
<dbReference type="EMBL" id="CAVMBE010000031">
    <property type="protein sequence ID" value="CAK4026899.1"/>
    <property type="molecule type" value="Genomic_DNA"/>
</dbReference>
<dbReference type="GO" id="GO:0008841">
    <property type="term" value="F:dihydrofolate synthase activity"/>
    <property type="evidence" value="ECO:0007669"/>
    <property type="project" value="TreeGrafter"/>
</dbReference>
<keyword evidence="3" id="KW-0479">Metal-binding</keyword>
<dbReference type="InterPro" id="IPR001645">
    <property type="entry name" value="Folylpolyglutamate_synth"/>
</dbReference>
<evidence type="ECO:0000313" key="7">
    <source>
        <dbReference type="EMBL" id="CAK4026899.1"/>
    </source>
</evidence>
<accession>A0AAI8YZW5</accession>
<keyword evidence="6" id="KW-0460">Magnesium</keyword>
<keyword evidence="4" id="KW-0547">Nucleotide-binding</keyword>
<reference evidence="7" key="1">
    <citation type="submission" date="2023-11" db="EMBL/GenBank/DDBJ databases">
        <authorList>
            <person name="Alioto T."/>
            <person name="Alioto T."/>
            <person name="Gomez Garrido J."/>
        </authorList>
    </citation>
    <scope>NUCLEOTIDE SEQUENCE</scope>
</reference>
<evidence type="ECO:0000256" key="1">
    <source>
        <dbReference type="ARBA" id="ARBA00008276"/>
    </source>
</evidence>
<dbReference type="AlphaFoldDB" id="A0AAI8YZW5"/>
<dbReference type="GO" id="GO:0005524">
    <property type="term" value="F:ATP binding"/>
    <property type="evidence" value="ECO:0007669"/>
    <property type="project" value="UniProtKB-KW"/>
</dbReference>
<keyword evidence="5" id="KW-0067">ATP-binding</keyword>
<dbReference type="Proteomes" id="UP001296104">
    <property type="component" value="Unassembled WGS sequence"/>
</dbReference>
<dbReference type="Gene3D" id="3.90.190.20">
    <property type="entry name" value="Mur ligase, C-terminal domain"/>
    <property type="match status" value="1"/>
</dbReference>
<dbReference type="GO" id="GO:0005739">
    <property type="term" value="C:mitochondrion"/>
    <property type="evidence" value="ECO:0007669"/>
    <property type="project" value="TreeGrafter"/>
</dbReference>